<feature type="domain" description="Enoyl reductase (ER)" evidence="7">
    <location>
        <begin position="13"/>
        <end position="336"/>
    </location>
</feature>
<dbReference type="InterPro" id="IPR036291">
    <property type="entry name" value="NAD(P)-bd_dom_sf"/>
</dbReference>
<dbReference type="InterPro" id="IPR051603">
    <property type="entry name" value="Zinc-ADH_QOR/CCCR"/>
</dbReference>
<evidence type="ECO:0000256" key="2">
    <source>
        <dbReference type="ARBA" id="ARBA00011881"/>
    </source>
</evidence>
<dbReference type="InterPro" id="IPR020843">
    <property type="entry name" value="ER"/>
</dbReference>
<comment type="subcellular location">
    <subcellularLocation>
        <location evidence="1">Cytoplasm</location>
    </subcellularLocation>
</comment>
<dbReference type="Pfam" id="PF08240">
    <property type="entry name" value="ADH_N"/>
    <property type="match status" value="1"/>
</dbReference>
<gene>
    <name evidence="8" type="ORF">J2S19_003336</name>
</gene>
<evidence type="ECO:0000256" key="4">
    <source>
        <dbReference type="ARBA" id="ARBA00022857"/>
    </source>
</evidence>
<keyword evidence="9" id="KW-1185">Reference proteome</keyword>
<dbReference type="InterPro" id="IPR014182">
    <property type="entry name" value="ADH_Zn_typ-1"/>
</dbReference>
<proteinExistence type="inferred from homology"/>
<evidence type="ECO:0000256" key="6">
    <source>
        <dbReference type="RuleBase" id="RU364000"/>
    </source>
</evidence>
<reference evidence="8 9" key="1">
    <citation type="submission" date="2023-07" db="EMBL/GenBank/DDBJ databases">
        <title>Genomic Encyclopedia of Type Strains, Phase IV (KMG-IV): sequencing the most valuable type-strain genomes for metagenomic binning, comparative biology and taxonomic classification.</title>
        <authorList>
            <person name="Goeker M."/>
        </authorList>
    </citation>
    <scope>NUCLEOTIDE SEQUENCE [LARGE SCALE GENOMIC DNA]</scope>
    <source>
        <strain evidence="8 9">DSM 29005</strain>
    </source>
</reference>
<dbReference type="PROSITE" id="PS01162">
    <property type="entry name" value="QOR_ZETA_CRYSTAL"/>
    <property type="match status" value="1"/>
</dbReference>
<dbReference type="SUPFAM" id="SSF50129">
    <property type="entry name" value="GroES-like"/>
    <property type="match status" value="1"/>
</dbReference>
<evidence type="ECO:0000256" key="5">
    <source>
        <dbReference type="ARBA" id="ARBA00022884"/>
    </source>
</evidence>
<dbReference type="PANTHER" id="PTHR44154:SF1">
    <property type="entry name" value="QUINONE OXIDOREDUCTASE"/>
    <property type="match status" value="1"/>
</dbReference>
<evidence type="ECO:0000259" key="7">
    <source>
        <dbReference type="SMART" id="SM00829"/>
    </source>
</evidence>
<dbReference type="PANTHER" id="PTHR44154">
    <property type="entry name" value="QUINONE OXIDOREDUCTASE"/>
    <property type="match status" value="1"/>
</dbReference>
<dbReference type="RefSeq" id="WP_307344040.1">
    <property type="nucleotide sequence ID" value="NZ_JAUSUD010000017.1"/>
</dbReference>
<dbReference type="InterPro" id="IPR002364">
    <property type="entry name" value="Quin_OxRdtase/zeta-crystal_CS"/>
</dbReference>
<dbReference type="InterPro" id="IPR013154">
    <property type="entry name" value="ADH-like_N"/>
</dbReference>
<comment type="subunit">
    <text evidence="2">Homotetramer.</text>
</comment>
<keyword evidence="5" id="KW-0694">RNA-binding</keyword>
<keyword evidence="6" id="KW-0560">Oxidoreductase</keyword>
<keyword evidence="6" id="KW-0862">Zinc</keyword>
<accession>A0ABT9ZIE4</accession>
<dbReference type="SUPFAM" id="SSF51735">
    <property type="entry name" value="NAD(P)-binding Rossmann-fold domains"/>
    <property type="match status" value="1"/>
</dbReference>
<keyword evidence="3" id="KW-0963">Cytoplasm</keyword>
<dbReference type="EMBL" id="JAUSUD010000017">
    <property type="protein sequence ID" value="MDQ0232051.1"/>
    <property type="molecule type" value="Genomic_DNA"/>
</dbReference>
<protein>
    <recommendedName>
        <fullName evidence="6">Zinc-type alcohol dehydrogenase-like protein</fullName>
    </recommendedName>
</protein>
<name>A0ABT9ZIE4_9BACI</name>
<dbReference type="Pfam" id="PF13602">
    <property type="entry name" value="ADH_zinc_N_2"/>
    <property type="match status" value="1"/>
</dbReference>
<dbReference type="SMART" id="SM00829">
    <property type="entry name" value="PKS_ER"/>
    <property type="match status" value="1"/>
</dbReference>
<keyword evidence="4" id="KW-0521">NADP</keyword>
<dbReference type="Gene3D" id="3.90.180.10">
    <property type="entry name" value="Medium-chain alcohol dehydrogenases, catalytic domain"/>
    <property type="match status" value="1"/>
</dbReference>
<keyword evidence="6" id="KW-0479">Metal-binding</keyword>
<sequence>MKAIGLYKYLPIEHMDSLVEESIEKPIPSNRDLLVKVHAISINPVDVKVRSPKEKTENTLKILGWDACGVVEAVGPDCSIFKIGDKVYYAGSITRQGSYSEYQVVDERIVGKKPLTLTDAEAAALPLTAITAWEGLFERLNIPLHHPEENRNKSILIIGGAGGVGSAAIQLAKLVGLTVISTASREESKKWVEELGSDYVINHYKPFKEQLASIGFEDVDYIFCLNNTDQHWQSMGEVIVPQGKICSIVENSEPLDLNVLKSKSVTFVWEFMFTRSMYETTDMIKQHELLTSLSQLIDAGKFRTTLKEIISPINAENLRIAHQKVETGQTIGKIVLEGF</sequence>
<comment type="similarity">
    <text evidence="6">Belongs to the zinc-containing alcohol dehydrogenase family. Quinone oxidoreductase subfamily.</text>
</comment>
<comment type="caution">
    <text evidence="8">The sequence shown here is derived from an EMBL/GenBank/DDBJ whole genome shotgun (WGS) entry which is preliminary data.</text>
</comment>
<evidence type="ECO:0000256" key="1">
    <source>
        <dbReference type="ARBA" id="ARBA00004496"/>
    </source>
</evidence>
<dbReference type="CDD" id="cd08252">
    <property type="entry name" value="AL_MDR"/>
    <property type="match status" value="1"/>
</dbReference>
<evidence type="ECO:0000256" key="3">
    <source>
        <dbReference type="ARBA" id="ARBA00022490"/>
    </source>
</evidence>
<dbReference type="Gene3D" id="3.40.50.720">
    <property type="entry name" value="NAD(P)-binding Rossmann-like Domain"/>
    <property type="match status" value="1"/>
</dbReference>
<dbReference type="Proteomes" id="UP001234495">
    <property type="component" value="Unassembled WGS sequence"/>
</dbReference>
<dbReference type="InterPro" id="IPR011032">
    <property type="entry name" value="GroES-like_sf"/>
</dbReference>
<evidence type="ECO:0000313" key="9">
    <source>
        <dbReference type="Proteomes" id="UP001234495"/>
    </source>
</evidence>
<organism evidence="8 9">
    <name type="scientific">Metabacillus malikii</name>
    <dbReference type="NCBI Taxonomy" id="1504265"/>
    <lineage>
        <taxon>Bacteria</taxon>
        <taxon>Bacillati</taxon>
        <taxon>Bacillota</taxon>
        <taxon>Bacilli</taxon>
        <taxon>Bacillales</taxon>
        <taxon>Bacillaceae</taxon>
        <taxon>Metabacillus</taxon>
    </lineage>
</organism>
<dbReference type="NCBIfam" id="TIGR02817">
    <property type="entry name" value="adh_fam_1"/>
    <property type="match status" value="1"/>
</dbReference>
<evidence type="ECO:0000313" key="8">
    <source>
        <dbReference type="EMBL" id="MDQ0232051.1"/>
    </source>
</evidence>